<dbReference type="Pfam" id="PF13525">
    <property type="entry name" value="YfiO"/>
    <property type="match status" value="1"/>
</dbReference>
<dbReference type="AlphaFoldDB" id="A0A410G787"/>
<keyword evidence="2" id="KW-0472">Membrane</keyword>
<dbReference type="InterPro" id="IPR011990">
    <property type="entry name" value="TPR-like_helical_dom_sf"/>
</dbReference>
<evidence type="ECO:0000256" key="2">
    <source>
        <dbReference type="ARBA" id="ARBA00023136"/>
    </source>
</evidence>
<dbReference type="PROSITE" id="PS51257">
    <property type="entry name" value="PROKAR_LIPOPROTEIN"/>
    <property type="match status" value="1"/>
</dbReference>
<evidence type="ECO:0000313" key="6">
    <source>
        <dbReference type="Proteomes" id="UP000285517"/>
    </source>
</evidence>
<dbReference type="EMBL" id="CP034951">
    <property type="protein sequence ID" value="QAA83147.1"/>
    <property type="molecule type" value="Genomic_DNA"/>
</dbReference>
<dbReference type="OrthoDB" id="9770761at2"/>
<evidence type="ECO:0000313" key="5">
    <source>
        <dbReference type="EMBL" id="QAA83147.1"/>
    </source>
</evidence>
<proteinExistence type="predicted"/>
<dbReference type="Proteomes" id="UP000285517">
    <property type="component" value="Chromosome"/>
</dbReference>
<name>A0A410G787_9FLAO</name>
<reference evidence="5 6" key="1">
    <citation type="submission" date="2019-01" db="EMBL/GenBank/DDBJ databases">
        <title>Complete genome sequencing of Aequorivita sp. H23M31.</title>
        <authorList>
            <person name="Bae J.-W."/>
        </authorList>
    </citation>
    <scope>NUCLEOTIDE SEQUENCE [LARGE SCALE GENOMIC DNA]</scope>
    <source>
        <strain evidence="5 6">H23M31</strain>
    </source>
</reference>
<protein>
    <submittedName>
        <fullName evidence="5">Outer membrane protein assembly factor BamD</fullName>
    </submittedName>
</protein>
<dbReference type="KEGG" id="aev:EI546_02430"/>
<evidence type="ECO:0000256" key="1">
    <source>
        <dbReference type="ARBA" id="ARBA00022729"/>
    </source>
</evidence>
<dbReference type="NCBIfam" id="TIGR03302">
    <property type="entry name" value="OM_YfiO"/>
    <property type="match status" value="1"/>
</dbReference>
<keyword evidence="1" id="KW-0732">Signal</keyword>
<evidence type="ECO:0000256" key="3">
    <source>
        <dbReference type="ARBA" id="ARBA00023237"/>
    </source>
</evidence>
<accession>A0A410G787</accession>
<evidence type="ECO:0000259" key="4">
    <source>
        <dbReference type="Pfam" id="PF13525"/>
    </source>
</evidence>
<feature type="domain" description="Outer membrane lipoprotein BamD-like" evidence="4">
    <location>
        <begin position="31"/>
        <end position="217"/>
    </location>
</feature>
<dbReference type="InterPro" id="IPR039565">
    <property type="entry name" value="BamD-like"/>
</dbReference>
<sequence>MRFPTLLLICISLFFASCGQYQKVLRKDDMGKKYVYADSLYKKGKYKKALKLMEQLVPAYRGKPQAERLMFMYANTFYELGDSYSAGYQFERFTQAYPQSDSTEIAYFKSAKSFYNLSEPFSLDQKETYRGMEKLQGFINTYPNSDKRAEANSLVTELRTKLEKKQFETAKQYYRIEDYKAAIESFDNFIADNPGTSFREEAFLYRLKAAYALAINSLPSLVQERLATAKGYYNSFTKYYKDTDSAAEAYEISQKIDEKLVSKETKPTI</sequence>
<keyword evidence="3" id="KW-0998">Cell outer membrane</keyword>
<dbReference type="InterPro" id="IPR017689">
    <property type="entry name" value="BamD"/>
</dbReference>
<keyword evidence="6" id="KW-1185">Reference proteome</keyword>
<gene>
    <name evidence="5" type="primary">bamD</name>
    <name evidence="5" type="ORF">EI546_02430</name>
</gene>
<organism evidence="5 6">
    <name type="scientific">Aequorivita ciconiae</name>
    <dbReference type="NCBI Taxonomy" id="2494375"/>
    <lineage>
        <taxon>Bacteria</taxon>
        <taxon>Pseudomonadati</taxon>
        <taxon>Bacteroidota</taxon>
        <taxon>Flavobacteriia</taxon>
        <taxon>Flavobacteriales</taxon>
        <taxon>Flavobacteriaceae</taxon>
        <taxon>Aequorivita</taxon>
    </lineage>
</organism>
<dbReference type="RefSeq" id="WP_128251510.1">
    <property type="nucleotide sequence ID" value="NZ_CP034951.1"/>
</dbReference>
<dbReference type="Gene3D" id="1.25.40.10">
    <property type="entry name" value="Tetratricopeptide repeat domain"/>
    <property type="match status" value="1"/>
</dbReference>
<dbReference type="SUPFAM" id="SSF48452">
    <property type="entry name" value="TPR-like"/>
    <property type="match status" value="1"/>
</dbReference>